<dbReference type="EMBL" id="MTKO01000107">
    <property type="protein sequence ID" value="RWX43865.1"/>
    <property type="molecule type" value="Genomic_DNA"/>
</dbReference>
<name>A0A3S3QGF1_9BACT</name>
<dbReference type="AlphaFoldDB" id="A0A3S3QGF1"/>
<comment type="caution">
    <text evidence="1">The sequence shown here is derived from an EMBL/GenBank/DDBJ whole genome shotgun (WGS) entry which is preliminary data.</text>
</comment>
<proteinExistence type="predicted"/>
<keyword evidence="2" id="KW-1185">Reference proteome</keyword>
<protein>
    <submittedName>
        <fullName evidence="1">PilZ domain-containing protein</fullName>
    </submittedName>
</protein>
<sequence>MTERRRFNRASCDTIVSLTICDTYKIKKRNDSPVTSAMIDFSLHGACLLPDKIEYGGQHIFKATQHHSDYIVRIEYTPDDKDDPLIIYGNSSWYNQSSQADSIRFKLGIEFLKNQNQDILHNFYTKLANRQNAKKGWLRKLLRY</sequence>
<evidence type="ECO:0000313" key="2">
    <source>
        <dbReference type="Proteomes" id="UP000287853"/>
    </source>
</evidence>
<dbReference type="Proteomes" id="UP000287853">
    <property type="component" value="Unassembled WGS sequence"/>
</dbReference>
<organism evidence="1 2">
    <name type="scientific">Candidatus Electrothrix aarhusensis</name>
    <dbReference type="NCBI Taxonomy" id="1859131"/>
    <lineage>
        <taxon>Bacteria</taxon>
        <taxon>Pseudomonadati</taxon>
        <taxon>Thermodesulfobacteriota</taxon>
        <taxon>Desulfobulbia</taxon>
        <taxon>Desulfobulbales</taxon>
        <taxon>Desulfobulbaceae</taxon>
        <taxon>Candidatus Electrothrix</taxon>
    </lineage>
</organism>
<evidence type="ECO:0000313" key="1">
    <source>
        <dbReference type="EMBL" id="RWX43865.1"/>
    </source>
</evidence>
<gene>
    <name evidence="1" type="ORF">H206_02359</name>
</gene>
<reference evidence="1 2" key="1">
    <citation type="submission" date="2017-01" db="EMBL/GenBank/DDBJ databases">
        <title>The cable genome- insights into the physiology and evolution of filamentous bacteria capable of sulfide oxidation via long distance electron transfer.</title>
        <authorList>
            <person name="Schreiber L."/>
            <person name="Bjerg J.T."/>
            <person name="Boggild A."/>
            <person name="Van De Vossenberg J."/>
            <person name="Meysman F."/>
            <person name="Nielsen L.P."/>
            <person name="Schramm A."/>
            <person name="Kjeldsen K.U."/>
        </authorList>
    </citation>
    <scope>NUCLEOTIDE SEQUENCE [LARGE SCALE GENOMIC DNA]</scope>
    <source>
        <strain evidence="1">MCF</strain>
    </source>
</reference>
<accession>A0A3S3QGF1</accession>
<dbReference type="SUPFAM" id="SSF141371">
    <property type="entry name" value="PilZ domain-like"/>
    <property type="match status" value="1"/>
</dbReference>